<name>A0A9W8Z4C0_9PLEO</name>
<dbReference type="EMBL" id="JAPEVA010000118">
    <property type="protein sequence ID" value="KAJ4398895.1"/>
    <property type="molecule type" value="Genomic_DNA"/>
</dbReference>
<gene>
    <name evidence="3" type="ORF">N0V91_009849</name>
</gene>
<feature type="region of interest" description="Disordered" evidence="2">
    <location>
        <begin position="756"/>
        <end position="806"/>
    </location>
</feature>
<comment type="caution">
    <text evidence="3">The sequence shown here is derived from an EMBL/GenBank/DDBJ whole genome shotgun (WGS) entry which is preliminary data.</text>
</comment>
<proteinExistence type="predicted"/>
<sequence length="806" mass="89809">MTTLDELRGQGVTSFAVNEDREYGEPLSPGTMFEGDTSFNSDLAMSMNGEETPAIELERDEREFGDELLQPYQSSYTSRKGHSRRQSATTHYSFISAMPSENGSITSKPASAGNPAIDTQYIPRKDRPRFRNPESVRAMQMASPLPMSPYESNRERMKSAYGLVTPSRNGRSESRQSSRRGSIRSSHHSPKPPPTPQQAPLVLLHVTILPMQLPYSHEVMERIMPQWLVENFRLLEEKLQDIILMRRGLLIPHPRDEYELLEERILESLELKTPRLLKCGHFVSPDDDAEDDKDDDSAIGADDGASRMSGGTMTNDHDHTHNDNMLSRRDSAMCFDCHRELKKPGQGVGAGTRRFDIRIYAANGLMRSEAWTAAWTEMERCDVEITPWIPEEVRKTLEKRVIEEQEAEKRKTAYNAELLRRVQEDAVHKQKLAAEATAKKRQEEQELKRSFEAATAALQRSIEEKAADKAKFEQTMEEKIEEAKEAIRFELESQAMMESNSVAERFRNMEEALRQYQYVSCPQSPLPPSVAASSRSRASTYDLDLRSVSRGRRGYTSSRPHAEQIPLSTLLKNYLLIQLADPKNWVIFLLTAAVGFMSMNITTQQPAIPLISDVPSINTASVPAVIATTTAFSTLTVTHTQMASSVHPAASYSSSMYASASSSVAASVLPTILPSEPEVVADPNEAPVFESSSTVPDEPLRRDSEVSEADPEETVVADHVVEDLTEPANIDLNLFQHTSELLGAAHEDAVVMEDPVTPRAEDSASETESVADADSNSVAIESDDEMDVCPVNPIHVEEDTCSVDDE</sequence>
<evidence type="ECO:0000256" key="1">
    <source>
        <dbReference type="SAM" id="Coils"/>
    </source>
</evidence>
<dbReference type="OrthoDB" id="5369448at2759"/>
<protein>
    <recommendedName>
        <fullName evidence="5">Pathway-specific nitrogen regulator</fullName>
    </recommendedName>
</protein>
<organism evidence="3 4">
    <name type="scientific">Didymella pomorum</name>
    <dbReference type="NCBI Taxonomy" id="749634"/>
    <lineage>
        <taxon>Eukaryota</taxon>
        <taxon>Fungi</taxon>
        <taxon>Dikarya</taxon>
        <taxon>Ascomycota</taxon>
        <taxon>Pezizomycotina</taxon>
        <taxon>Dothideomycetes</taxon>
        <taxon>Pleosporomycetidae</taxon>
        <taxon>Pleosporales</taxon>
        <taxon>Pleosporineae</taxon>
        <taxon>Didymellaceae</taxon>
        <taxon>Didymella</taxon>
    </lineage>
</organism>
<keyword evidence="1" id="KW-0175">Coiled coil</keyword>
<dbReference type="Proteomes" id="UP001140510">
    <property type="component" value="Unassembled WGS sequence"/>
</dbReference>
<feature type="region of interest" description="Disordered" evidence="2">
    <location>
        <begin position="162"/>
        <end position="198"/>
    </location>
</feature>
<evidence type="ECO:0008006" key="5">
    <source>
        <dbReference type="Google" id="ProtNLM"/>
    </source>
</evidence>
<feature type="region of interest" description="Disordered" evidence="2">
    <location>
        <begin position="99"/>
        <end position="129"/>
    </location>
</feature>
<feature type="compositionally biased region" description="Acidic residues" evidence="2">
    <location>
        <begin position="285"/>
        <end position="297"/>
    </location>
</feature>
<evidence type="ECO:0000256" key="2">
    <source>
        <dbReference type="SAM" id="MobiDB-lite"/>
    </source>
</evidence>
<feature type="region of interest" description="Disordered" evidence="2">
    <location>
        <begin position="283"/>
        <end position="322"/>
    </location>
</feature>
<keyword evidence="4" id="KW-1185">Reference proteome</keyword>
<feature type="compositionally biased region" description="Polar residues" evidence="2">
    <location>
        <begin position="99"/>
        <end position="109"/>
    </location>
</feature>
<reference evidence="3" key="1">
    <citation type="submission" date="2022-10" db="EMBL/GenBank/DDBJ databases">
        <title>Tapping the CABI collections for fungal endophytes: first genome assemblies for Collariella, Neodidymelliopsis, Ascochyta clinopodiicola, Didymella pomorum, Didymosphaeria variabile, Neocosmospora piperis and Neocucurbitaria cava.</title>
        <authorList>
            <person name="Hill R."/>
        </authorList>
    </citation>
    <scope>NUCLEOTIDE SEQUENCE</scope>
    <source>
        <strain evidence="3">IMI 355091</strain>
    </source>
</reference>
<feature type="compositionally biased region" description="Basic residues" evidence="2">
    <location>
        <begin position="177"/>
        <end position="190"/>
    </location>
</feature>
<evidence type="ECO:0000313" key="4">
    <source>
        <dbReference type="Proteomes" id="UP001140510"/>
    </source>
</evidence>
<accession>A0A9W8Z4C0</accession>
<feature type="coiled-coil region" evidence="1">
    <location>
        <begin position="433"/>
        <end position="493"/>
    </location>
</feature>
<feature type="region of interest" description="Disordered" evidence="2">
    <location>
        <begin position="1"/>
        <end position="39"/>
    </location>
</feature>
<feature type="region of interest" description="Disordered" evidence="2">
    <location>
        <begin position="687"/>
        <end position="713"/>
    </location>
</feature>
<evidence type="ECO:0000313" key="3">
    <source>
        <dbReference type="EMBL" id="KAJ4398895.1"/>
    </source>
</evidence>
<dbReference type="AlphaFoldDB" id="A0A9W8Z4C0"/>